<dbReference type="AlphaFoldDB" id="A0AAD5KI79"/>
<accession>A0AAD5KI79</accession>
<organism evidence="1 2">
    <name type="scientific">Daphnia sinensis</name>
    <dbReference type="NCBI Taxonomy" id="1820382"/>
    <lineage>
        <taxon>Eukaryota</taxon>
        <taxon>Metazoa</taxon>
        <taxon>Ecdysozoa</taxon>
        <taxon>Arthropoda</taxon>
        <taxon>Crustacea</taxon>
        <taxon>Branchiopoda</taxon>
        <taxon>Diplostraca</taxon>
        <taxon>Cladocera</taxon>
        <taxon>Anomopoda</taxon>
        <taxon>Daphniidae</taxon>
        <taxon>Daphnia</taxon>
        <taxon>Daphnia similis group</taxon>
    </lineage>
</organism>
<dbReference type="EMBL" id="WJBH02000010">
    <property type="protein sequence ID" value="KAI9552489.1"/>
    <property type="molecule type" value="Genomic_DNA"/>
</dbReference>
<gene>
    <name evidence="1" type="ORF">GHT06_022855</name>
</gene>
<name>A0AAD5KI79_9CRUS</name>
<dbReference type="Proteomes" id="UP000820818">
    <property type="component" value="Linkage Group LG10"/>
</dbReference>
<protein>
    <submittedName>
        <fullName evidence="1">Uncharacterized protein</fullName>
    </submittedName>
</protein>
<proteinExistence type="predicted"/>
<reference evidence="1 2" key="1">
    <citation type="submission" date="2022-05" db="EMBL/GenBank/DDBJ databases">
        <title>A multi-omics perspective on studying reproductive biology in Daphnia sinensis.</title>
        <authorList>
            <person name="Jia J."/>
        </authorList>
    </citation>
    <scope>NUCLEOTIDE SEQUENCE [LARGE SCALE GENOMIC DNA]</scope>
    <source>
        <strain evidence="1 2">WSL</strain>
    </source>
</reference>
<comment type="caution">
    <text evidence="1">The sequence shown here is derived from an EMBL/GenBank/DDBJ whole genome shotgun (WGS) entry which is preliminary data.</text>
</comment>
<evidence type="ECO:0000313" key="1">
    <source>
        <dbReference type="EMBL" id="KAI9552489.1"/>
    </source>
</evidence>
<keyword evidence="2" id="KW-1185">Reference proteome</keyword>
<evidence type="ECO:0000313" key="2">
    <source>
        <dbReference type="Proteomes" id="UP000820818"/>
    </source>
</evidence>
<sequence>MLQEDNSALHDKIMLLELAVQEQKKDFGKGMDPVSNESVPVCQEEDSNISPQPLIIDESNEVSETSVSVRAAINDEIFCAARIEDWQNWKRKAEMLQEDNCALHDKIMLLELAVQEQKEDFGKVMDPVSNESVPVCQEEDSNISPQPLIIDESNEVSETSVSVRAAINDEIFCAARIEDWQNWKRKAEMLQEDNSALHDKIMLLELAVQEQKEDFGKKITALESERDRLKYLLITFH</sequence>